<dbReference type="OrthoDB" id="377784at2157"/>
<organism evidence="2 3">
    <name type="scientific">Halorhabdus tiamatea SARL4B</name>
    <dbReference type="NCBI Taxonomy" id="1033806"/>
    <lineage>
        <taxon>Archaea</taxon>
        <taxon>Methanobacteriati</taxon>
        <taxon>Methanobacteriota</taxon>
        <taxon>Stenosarchaea group</taxon>
        <taxon>Halobacteria</taxon>
        <taxon>Halobacteriales</taxon>
        <taxon>Haloarculaceae</taxon>
        <taxon>Halorhabdus</taxon>
    </lineage>
</organism>
<evidence type="ECO:0000313" key="3">
    <source>
        <dbReference type="Proteomes" id="UP000003861"/>
    </source>
</evidence>
<comment type="caution">
    <text evidence="2">The sequence shown here is derived from an EMBL/GenBank/DDBJ whole genome shotgun (WGS) entry which is preliminary data.</text>
</comment>
<accession>U2F5J1</accession>
<reference evidence="2 3" key="1">
    <citation type="journal article" date="2011" name="J. Bacteriol.">
        <title>Genome sequence of Halorhabdus tiamatea, the first archaeon isolated from a deep-sea anoxic brine lake.</title>
        <authorList>
            <person name="Antunes A."/>
            <person name="Alam I."/>
            <person name="Bajic V.B."/>
            <person name="Stingl U."/>
        </authorList>
    </citation>
    <scope>NUCLEOTIDE SEQUENCE [LARGE SCALE GENOMIC DNA]</scope>
    <source>
        <strain evidence="2 3">SARL4B</strain>
    </source>
</reference>
<reference evidence="2 3" key="2">
    <citation type="journal article" date="2013" name="PLoS ONE">
        <title>INDIGO - INtegrated Data Warehouse of MIcrobial GenOmes with Examples from the Red Sea Extremophiles.</title>
        <authorList>
            <person name="Alam I."/>
            <person name="Antunes A."/>
            <person name="Kamau A.A."/>
            <person name="Ba Alawi W."/>
            <person name="Kalkatawi M."/>
            <person name="Stingl U."/>
            <person name="Bajic V.B."/>
        </authorList>
    </citation>
    <scope>NUCLEOTIDE SEQUENCE [LARGE SCALE GENOMIC DNA]</scope>
    <source>
        <strain evidence="2 3">SARL4B</strain>
    </source>
</reference>
<evidence type="ECO:0000313" key="2">
    <source>
        <dbReference type="EMBL" id="ERJ05515.1"/>
    </source>
</evidence>
<dbReference type="AlphaFoldDB" id="U2F5J1"/>
<dbReference type="GeneID" id="41484392"/>
<dbReference type="EMBL" id="AFNT02000031">
    <property type="protein sequence ID" value="ERJ05515.1"/>
    <property type="molecule type" value="Genomic_DNA"/>
</dbReference>
<dbReference type="RefSeq" id="WP_021029620.1">
    <property type="nucleotide sequence ID" value="NC_021921.1"/>
</dbReference>
<dbReference type="Proteomes" id="UP000003861">
    <property type="component" value="Unassembled WGS sequence"/>
</dbReference>
<feature type="region of interest" description="Disordered" evidence="1">
    <location>
        <begin position="159"/>
        <end position="186"/>
    </location>
</feature>
<sequence>MGFDNVDGTEEDCDICLSFYLWRLIDGSYQINMEWTYDGDAWFDSNGYEPEDVAGIYYNPNKWDFYSNSLSETTSTTGNVTAEDDDLSHGVGFSVNDHQPGNDYCSASVRVEPVGDYDPDERWVRGEYIHTWNDSDVDYSIGVGPSGISIVYDGETETKKEMTSTEGDGDTIMKLTEGDVDDGYGR</sequence>
<protein>
    <submittedName>
        <fullName evidence="2">Uncharacterized protein</fullName>
    </submittedName>
</protein>
<proteinExistence type="predicted"/>
<evidence type="ECO:0000256" key="1">
    <source>
        <dbReference type="SAM" id="MobiDB-lite"/>
    </source>
</evidence>
<gene>
    <name evidence="2" type="ORF">HLRTI_002493</name>
</gene>
<name>U2F5J1_9EURY</name>